<proteinExistence type="predicted"/>
<feature type="compositionally biased region" description="Low complexity" evidence="9">
    <location>
        <begin position="1"/>
        <end position="11"/>
    </location>
</feature>
<dbReference type="Proteomes" id="UP000006906">
    <property type="component" value="Chromosome 16"/>
</dbReference>
<feature type="cross-link" description="Glycyl lysine isopeptide (Lys-Gly) (interchain with G-Cter in SUMO2)" evidence="8">
    <location>
        <position position="404"/>
    </location>
</feature>
<dbReference type="STRING" id="3055.A0A2K3CVS5"/>
<keyword evidence="1" id="KW-0723">Serine/threonine-protein kinase</keyword>
<dbReference type="PROSITE" id="PS00108">
    <property type="entry name" value="PROTEIN_KINASE_ST"/>
    <property type="match status" value="1"/>
</dbReference>
<evidence type="ECO:0000256" key="5">
    <source>
        <dbReference type="ARBA" id="ARBA00022840"/>
    </source>
</evidence>
<accession>A0A2K3CVS5</accession>
<dbReference type="InParanoid" id="A0A2K3CVS5"/>
<dbReference type="FunFam" id="1.10.510.10:FF:000813">
    <property type="entry name" value="Aurora-like kinase"/>
    <property type="match status" value="1"/>
</dbReference>
<dbReference type="EMBL" id="CM008977">
    <property type="protein sequence ID" value="PNW72381.1"/>
    <property type="molecule type" value="Genomic_DNA"/>
</dbReference>
<feature type="compositionally biased region" description="Low complexity" evidence="9">
    <location>
        <begin position="55"/>
        <end position="70"/>
    </location>
</feature>
<feature type="region of interest" description="Disordered" evidence="9">
    <location>
        <begin position="1"/>
        <end position="72"/>
    </location>
</feature>
<dbReference type="InterPro" id="IPR000719">
    <property type="entry name" value="Prot_kinase_dom"/>
</dbReference>
<keyword evidence="12" id="KW-1185">Reference proteome</keyword>
<feature type="compositionally biased region" description="Low complexity" evidence="9">
    <location>
        <begin position="143"/>
        <end position="157"/>
    </location>
</feature>
<dbReference type="GO" id="GO:0005516">
    <property type="term" value="F:calmodulin binding"/>
    <property type="evidence" value="ECO:0000318"/>
    <property type="project" value="GO_Central"/>
</dbReference>
<organism evidence="11 12">
    <name type="scientific">Chlamydomonas reinhardtii</name>
    <name type="common">Chlamydomonas smithii</name>
    <dbReference type="NCBI Taxonomy" id="3055"/>
    <lineage>
        <taxon>Eukaryota</taxon>
        <taxon>Viridiplantae</taxon>
        <taxon>Chlorophyta</taxon>
        <taxon>core chlorophytes</taxon>
        <taxon>Chlorophyceae</taxon>
        <taxon>CS clade</taxon>
        <taxon>Chlamydomonadales</taxon>
        <taxon>Chlamydomonadaceae</taxon>
        <taxon>Chlamydomonas</taxon>
    </lineage>
</organism>
<dbReference type="SUPFAM" id="SSF56112">
    <property type="entry name" value="Protein kinase-like (PK-like)"/>
    <property type="match status" value="1"/>
</dbReference>
<feature type="binding site" evidence="7">
    <location>
        <position position="298"/>
    </location>
    <ligand>
        <name>ATP</name>
        <dbReference type="ChEBI" id="CHEBI:30616"/>
    </ligand>
</feature>
<feature type="region of interest" description="Disordered" evidence="9">
    <location>
        <begin position="493"/>
        <end position="517"/>
    </location>
</feature>
<evidence type="ECO:0000259" key="10">
    <source>
        <dbReference type="PROSITE" id="PS50011"/>
    </source>
</evidence>
<dbReference type="Pfam" id="PF00069">
    <property type="entry name" value="Pkinase"/>
    <property type="match status" value="1"/>
</dbReference>
<keyword evidence="2" id="KW-0808">Transferase</keyword>
<feature type="compositionally biased region" description="Pro residues" evidence="9">
    <location>
        <begin position="12"/>
        <end position="22"/>
    </location>
</feature>
<keyword evidence="5 7" id="KW-0067">ATP-binding</keyword>
<dbReference type="InterPro" id="IPR008271">
    <property type="entry name" value="Ser/Thr_kinase_AS"/>
</dbReference>
<feature type="domain" description="Protein kinase" evidence="10">
    <location>
        <begin position="269"/>
        <end position="560"/>
    </location>
</feature>
<keyword evidence="3 7" id="KW-0547">Nucleotide-binding</keyword>
<reference evidence="11 12" key="1">
    <citation type="journal article" date="2007" name="Science">
        <title>The Chlamydomonas genome reveals the evolution of key animal and plant functions.</title>
        <authorList>
            <person name="Merchant S.S."/>
            <person name="Prochnik S.E."/>
            <person name="Vallon O."/>
            <person name="Harris E.H."/>
            <person name="Karpowicz S.J."/>
            <person name="Witman G.B."/>
            <person name="Terry A."/>
            <person name="Salamov A."/>
            <person name="Fritz-Laylin L.K."/>
            <person name="Marechal-Drouard L."/>
            <person name="Marshall W.F."/>
            <person name="Qu L.H."/>
            <person name="Nelson D.R."/>
            <person name="Sanderfoot A.A."/>
            <person name="Spalding M.H."/>
            <person name="Kapitonov V.V."/>
            <person name="Ren Q."/>
            <person name="Ferris P."/>
            <person name="Lindquist E."/>
            <person name="Shapiro H."/>
            <person name="Lucas S.M."/>
            <person name="Grimwood J."/>
            <person name="Schmutz J."/>
            <person name="Cardol P."/>
            <person name="Cerutti H."/>
            <person name="Chanfreau G."/>
            <person name="Chen C.L."/>
            <person name="Cognat V."/>
            <person name="Croft M.T."/>
            <person name="Dent R."/>
            <person name="Dutcher S."/>
            <person name="Fernandez E."/>
            <person name="Fukuzawa H."/>
            <person name="Gonzalez-Ballester D."/>
            <person name="Gonzalez-Halphen D."/>
            <person name="Hallmann A."/>
            <person name="Hanikenne M."/>
            <person name="Hippler M."/>
            <person name="Inwood W."/>
            <person name="Jabbari K."/>
            <person name="Kalanon M."/>
            <person name="Kuras R."/>
            <person name="Lefebvre P.A."/>
            <person name="Lemaire S.D."/>
            <person name="Lobanov A.V."/>
            <person name="Lohr M."/>
            <person name="Manuell A."/>
            <person name="Meier I."/>
            <person name="Mets L."/>
            <person name="Mittag M."/>
            <person name="Mittelmeier T."/>
            <person name="Moroney J.V."/>
            <person name="Moseley J."/>
            <person name="Napoli C."/>
            <person name="Nedelcu A.M."/>
            <person name="Niyogi K."/>
            <person name="Novoselov S.V."/>
            <person name="Paulsen I.T."/>
            <person name="Pazour G."/>
            <person name="Purton S."/>
            <person name="Ral J.P."/>
            <person name="Riano-Pachon D.M."/>
            <person name="Riekhof W."/>
            <person name="Rymarquis L."/>
            <person name="Schroda M."/>
            <person name="Stern D."/>
            <person name="Umen J."/>
            <person name="Willows R."/>
            <person name="Wilson N."/>
            <person name="Zimmer S.L."/>
            <person name="Allmer J."/>
            <person name="Balk J."/>
            <person name="Bisova K."/>
            <person name="Chen C.J."/>
            <person name="Elias M."/>
            <person name="Gendler K."/>
            <person name="Hauser C."/>
            <person name="Lamb M.R."/>
            <person name="Ledford H."/>
            <person name="Long J.C."/>
            <person name="Minagawa J."/>
            <person name="Page M.D."/>
            <person name="Pan J."/>
            <person name="Pootakham W."/>
            <person name="Roje S."/>
            <person name="Rose A."/>
            <person name="Stahlberg E."/>
            <person name="Terauchi A.M."/>
            <person name="Yang P."/>
            <person name="Ball S."/>
            <person name="Bowler C."/>
            <person name="Dieckmann C.L."/>
            <person name="Gladyshev V.N."/>
            <person name="Green P."/>
            <person name="Jorgensen R."/>
            <person name="Mayfield S."/>
            <person name="Mueller-Roeber B."/>
            <person name="Rajamani S."/>
            <person name="Sayre R.T."/>
            <person name="Brokstein P."/>
            <person name="Dubchak I."/>
            <person name="Goodstein D."/>
            <person name="Hornick L."/>
            <person name="Huang Y.W."/>
            <person name="Jhaveri J."/>
            <person name="Luo Y."/>
            <person name="Martinez D."/>
            <person name="Ngau W.C."/>
            <person name="Otillar B."/>
            <person name="Poliakov A."/>
            <person name="Porter A."/>
            <person name="Szajkowski L."/>
            <person name="Werner G."/>
            <person name="Zhou K."/>
            <person name="Grigoriev I.V."/>
            <person name="Rokhsar D.S."/>
            <person name="Grossman A.R."/>
        </authorList>
    </citation>
    <scope>NUCLEOTIDE SEQUENCE [LARGE SCALE GENOMIC DNA]</scope>
    <source>
        <strain evidence="12">CC-503</strain>
    </source>
</reference>
<dbReference type="GO" id="GO:0005524">
    <property type="term" value="F:ATP binding"/>
    <property type="evidence" value="ECO:0007669"/>
    <property type="project" value="UniProtKB-KW"/>
</dbReference>
<dbReference type="GO" id="GO:0009931">
    <property type="term" value="F:calcium-dependent protein serine/threonine kinase activity"/>
    <property type="evidence" value="ECO:0000318"/>
    <property type="project" value="GO_Central"/>
</dbReference>
<dbReference type="Gramene" id="PNW72381">
    <property type="protein sequence ID" value="PNW72381"/>
    <property type="gene ID" value="CHLRE_16g674291v5"/>
</dbReference>
<dbReference type="GO" id="GO:0005737">
    <property type="term" value="C:cytoplasm"/>
    <property type="evidence" value="ECO:0000318"/>
    <property type="project" value="GO_Central"/>
</dbReference>
<dbReference type="PROSITE" id="PS50011">
    <property type="entry name" value="PROTEIN_KINASE_DOM"/>
    <property type="match status" value="1"/>
</dbReference>
<evidence type="ECO:0000256" key="9">
    <source>
        <dbReference type="SAM" id="MobiDB-lite"/>
    </source>
</evidence>
<sequence length="579" mass="60355">MFARRSSSFSPSLPPTAGPLPQPQQRRLLPPRRNPLSPLSATNTPQGSWDGRGGAALASPTAAGTSASGPLASAVAGRPAVTVGTARPQQPPHQSHLAVSLARSIAGSQNSVPALLTAEPTSPLAWPHAFQRTSAGPPSILESASSAAAGPARHNAAANRMWREPPSTSEHRSHSSNLETLGSALTAMRAAAGSGQPAAAAAGTTATALDATAEHGDNAFTSRRARSSDCNPAAVSASAPGAAGASLLLAVSPALPPSMSRPVWSVEDYSISRRLYKGSSSAVYKAICTRSGLPVALKVYFLNRLPSNCLHMLKREIQIHTSLVHKHVARLYGAFLERGAPGSSAPSTKVVLVQEYATRGDMFDVKQKLGGRIKPAQVASLIMKPLLEALTYMHSHGILHRDIKPANVLFTTDWRLLVADFGVSINLHHERAVTRAGTEGYMAPEVERCPLKAEPQENKDKPQLAYSTAVDIWAVGCMAYELMVGFPPAIAPQRQHAPAGAGPTGAQNADGGPGCGVHTQLSVQFPATVPQDARDFICAAVAPDPRTRPTAAQLLASAWLQGREDATDAGTDAGVAGDP</sequence>
<dbReference type="InterPro" id="IPR030616">
    <property type="entry name" value="Aur-like"/>
</dbReference>
<evidence type="ECO:0000313" key="12">
    <source>
        <dbReference type="Proteomes" id="UP000006906"/>
    </source>
</evidence>
<dbReference type="GeneID" id="66056663"/>
<evidence type="ECO:0000256" key="2">
    <source>
        <dbReference type="ARBA" id="ARBA00022679"/>
    </source>
</evidence>
<dbReference type="GO" id="GO:0004683">
    <property type="term" value="F:calcium/calmodulin-dependent protein kinase activity"/>
    <property type="evidence" value="ECO:0000318"/>
    <property type="project" value="GO_Central"/>
</dbReference>
<dbReference type="PANTHER" id="PTHR24350">
    <property type="entry name" value="SERINE/THREONINE-PROTEIN KINASE IAL-RELATED"/>
    <property type="match status" value="1"/>
</dbReference>
<evidence type="ECO:0000256" key="7">
    <source>
        <dbReference type="PIRSR" id="PIRSR630616-2"/>
    </source>
</evidence>
<dbReference type="OMA" id="KHREESI"/>
<evidence type="ECO:0000256" key="6">
    <source>
        <dbReference type="PIRSR" id="PIRSR630616-1"/>
    </source>
</evidence>
<dbReference type="InterPro" id="IPR011009">
    <property type="entry name" value="Kinase-like_dom_sf"/>
</dbReference>
<dbReference type="OrthoDB" id="377346at2759"/>
<evidence type="ECO:0000256" key="8">
    <source>
        <dbReference type="PIRSR" id="PIRSR630616-3"/>
    </source>
</evidence>
<evidence type="ECO:0000256" key="3">
    <source>
        <dbReference type="ARBA" id="ARBA00022741"/>
    </source>
</evidence>
<dbReference type="GO" id="GO:0005634">
    <property type="term" value="C:nucleus"/>
    <property type="evidence" value="ECO:0000318"/>
    <property type="project" value="GO_Central"/>
</dbReference>
<dbReference type="GO" id="GO:0035556">
    <property type="term" value="P:intracellular signal transduction"/>
    <property type="evidence" value="ECO:0000318"/>
    <property type="project" value="GO_Central"/>
</dbReference>
<dbReference type="KEGG" id="cre:CHLRE_16g674291v5"/>
<evidence type="ECO:0000256" key="4">
    <source>
        <dbReference type="ARBA" id="ARBA00022777"/>
    </source>
</evidence>
<dbReference type="AlphaFoldDB" id="A0A2K3CVS5"/>
<dbReference type="SMART" id="SM00220">
    <property type="entry name" value="S_TKc"/>
    <property type="match status" value="1"/>
</dbReference>
<evidence type="ECO:0000313" key="11">
    <source>
        <dbReference type="EMBL" id="PNW72381.1"/>
    </source>
</evidence>
<name>A0A2K3CVS5_CHLRE</name>
<feature type="binding site" evidence="7">
    <location>
        <position position="420"/>
    </location>
    <ligand>
        <name>ATP</name>
        <dbReference type="ChEBI" id="CHEBI:30616"/>
    </ligand>
</feature>
<keyword evidence="4" id="KW-0418">Kinase</keyword>
<dbReference type="Gene3D" id="1.10.510.10">
    <property type="entry name" value="Transferase(Phosphotransferase) domain 1"/>
    <property type="match status" value="1"/>
</dbReference>
<protein>
    <recommendedName>
        <fullName evidence="10">Protein kinase domain-containing protein</fullName>
    </recommendedName>
</protein>
<feature type="active site" description="Proton acceptor" evidence="6">
    <location>
        <position position="402"/>
    </location>
</feature>
<evidence type="ECO:0000256" key="1">
    <source>
        <dbReference type="ARBA" id="ARBA00022527"/>
    </source>
</evidence>
<feature type="region of interest" description="Disordered" evidence="9">
    <location>
        <begin position="135"/>
        <end position="157"/>
    </location>
</feature>
<gene>
    <name evidence="11" type="ORF">CHLRE_16g674291v5</name>
</gene>
<dbReference type="RefSeq" id="XP_042916193.1">
    <property type="nucleotide sequence ID" value="XM_043071239.1"/>
</dbReference>
<feature type="binding site" evidence="7">
    <location>
        <begin position="355"/>
        <end position="357"/>
    </location>
    <ligand>
        <name>ATP</name>
        <dbReference type="ChEBI" id="CHEBI:30616"/>
    </ligand>
</feature>